<dbReference type="SUPFAM" id="SSF52833">
    <property type="entry name" value="Thioredoxin-like"/>
    <property type="match status" value="1"/>
</dbReference>
<dbReference type="AlphaFoldDB" id="A0A5Q0BDH1"/>
<evidence type="ECO:0008006" key="4">
    <source>
        <dbReference type="Google" id="ProtNLM"/>
    </source>
</evidence>
<dbReference type="InterPro" id="IPR036249">
    <property type="entry name" value="Thioredoxin-like_sf"/>
</dbReference>
<sequence length="187" mass="21124">MKTPYLLFRLSLPAFFNRLNPLAGLLFVFMCLQYGQLSAEPAPYDENSWNRIEKSYAGKHHIVHFWGVTCGPCVDELKTWAKFTRQHPEIPLILVQVDEATPQQAEKLLQNSGMGRVENWSLAAYLSDAMRYEIDSTWVGELPYTRLTGADGKTRTLRGAADFTEVELWLGQGRISSVALQGQTGKK</sequence>
<dbReference type="InParanoid" id="A0A5Q0BDH1"/>
<evidence type="ECO:0000313" key="2">
    <source>
        <dbReference type="EMBL" id="QFY41895.1"/>
    </source>
</evidence>
<organism evidence="2 3">
    <name type="scientific">Candidatus Methylospira mobilis</name>
    <dbReference type="NCBI Taxonomy" id="1808979"/>
    <lineage>
        <taxon>Bacteria</taxon>
        <taxon>Pseudomonadati</taxon>
        <taxon>Pseudomonadota</taxon>
        <taxon>Gammaproteobacteria</taxon>
        <taxon>Methylococcales</taxon>
        <taxon>Methylococcaceae</taxon>
        <taxon>Candidatus Methylospira</taxon>
    </lineage>
</organism>
<dbReference type="Proteomes" id="UP000325755">
    <property type="component" value="Chromosome"/>
</dbReference>
<gene>
    <name evidence="2" type="ORF">F6R98_03985</name>
</gene>
<dbReference type="KEGG" id="mmob:F6R98_03985"/>
<keyword evidence="3" id="KW-1185">Reference proteome</keyword>
<keyword evidence="1" id="KW-0676">Redox-active center</keyword>
<accession>A0A5Q0BDH1</accession>
<dbReference type="EMBL" id="CP044205">
    <property type="protein sequence ID" value="QFY41895.1"/>
    <property type="molecule type" value="Genomic_DNA"/>
</dbReference>
<proteinExistence type="predicted"/>
<protein>
    <recommendedName>
        <fullName evidence="4">TlpA family protein disulfide reductase</fullName>
    </recommendedName>
</protein>
<dbReference type="InterPro" id="IPR017937">
    <property type="entry name" value="Thioredoxin_CS"/>
</dbReference>
<dbReference type="PROSITE" id="PS00194">
    <property type="entry name" value="THIOREDOXIN_1"/>
    <property type="match status" value="1"/>
</dbReference>
<dbReference type="OrthoDB" id="5956088at2"/>
<evidence type="ECO:0000313" key="3">
    <source>
        <dbReference type="Proteomes" id="UP000325755"/>
    </source>
</evidence>
<evidence type="ECO:0000256" key="1">
    <source>
        <dbReference type="ARBA" id="ARBA00023284"/>
    </source>
</evidence>
<dbReference type="Gene3D" id="3.40.30.10">
    <property type="entry name" value="Glutaredoxin"/>
    <property type="match status" value="1"/>
</dbReference>
<dbReference type="RefSeq" id="WP_153247879.1">
    <property type="nucleotide sequence ID" value="NZ_CP044205.1"/>
</dbReference>
<reference evidence="2 3" key="1">
    <citation type="submission" date="2019-09" db="EMBL/GenBank/DDBJ databases">
        <title>Ecophysiology of the spiral-shaped methanotroph Methylospira mobilis as revealed by the complete genome sequence.</title>
        <authorList>
            <person name="Oshkin I.Y."/>
            <person name="Dedysh S.N."/>
            <person name="Miroshnikov K."/>
            <person name="Danilova O.V."/>
            <person name="Hakobyan A."/>
            <person name="Liesack W."/>
        </authorList>
    </citation>
    <scope>NUCLEOTIDE SEQUENCE [LARGE SCALE GENOMIC DNA]</scope>
    <source>
        <strain evidence="2 3">Shm1</strain>
    </source>
</reference>
<name>A0A5Q0BDH1_9GAMM</name>